<name>A0A4Y2C7R8_ARAVE</name>
<evidence type="ECO:0000313" key="2">
    <source>
        <dbReference type="Proteomes" id="UP000499080"/>
    </source>
</evidence>
<proteinExistence type="predicted"/>
<dbReference type="AlphaFoldDB" id="A0A4Y2C7R8"/>
<dbReference type="EMBL" id="BGPR01000154">
    <property type="protein sequence ID" value="GBM00084.1"/>
    <property type="molecule type" value="Genomic_DNA"/>
</dbReference>
<dbReference type="OrthoDB" id="2139348at2759"/>
<gene>
    <name evidence="1" type="ORF">AVEN_176346_1</name>
</gene>
<protein>
    <submittedName>
        <fullName evidence="1">Uncharacterized protein</fullName>
    </submittedName>
</protein>
<sequence length="119" mass="13356">MLADDRNHIRELALLMKARKVKRSAATTNIATNNICIFNLPAFDLCEMDHVDLIKWENVTEPPPTERFSDDVIAEAICKPINHSGGNTTYYQGVSLPHSSYRMNSQSSHGSSYCSLRTI</sequence>
<keyword evidence="2" id="KW-1185">Reference proteome</keyword>
<accession>A0A4Y2C7R8</accession>
<organism evidence="1 2">
    <name type="scientific">Araneus ventricosus</name>
    <name type="common">Orbweaver spider</name>
    <name type="synonym">Epeira ventricosa</name>
    <dbReference type="NCBI Taxonomy" id="182803"/>
    <lineage>
        <taxon>Eukaryota</taxon>
        <taxon>Metazoa</taxon>
        <taxon>Ecdysozoa</taxon>
        <taxon>Arthropoda</taxon>
        <taxon>Chelicerata</taxon>
        <taxon>Arachnida</taxon>
        <taxon>Araneae</taxon>
        <taxon>Araneomorphae</taxon>
        <taxon>Entelegynae</taxon>
        <taxon>Araneoidea</taxon>
        <taxon>Araneidae</taxon>
        <taxon>Araneus</taxon>
    </lineage>
</organism>
<evidence type="ECO:0000313" key="1">
    <source>
        <dbReference type="EMBL" id="GBM00084.1"/>
    </source>
</evidence>
<comment type="caution">
    <text evidence="1">The sequence shown here is derived from an EMBL/GenBank/DDBJ whole genome shotgun (WGS) entry which is preliminary data.</text>
</comment>
<reference evidence="1 2" key="1">
    <citation type="journal article" date="2019" name="Sci. Rep.">
        <title>Orb-weaving spider Araneus ventricosus genome elucidates the spidroin gene catalogue.</title>
        <authorList>
            <person name="Kono N."/>
            <person name="Nakamura H."/>
            <person name="Ohtoshi R."/>
            <person name="Moran D.A.P."/>
            <person name="Shinohara A."/>
            <person name="Yoshida Y."/>
            <person name="Fujiwara M."/>
            <person name="Mori M."/>
            <person name="Tomita M."/>
            <person name="Arakawa K."/>
        </authorList>
    </citation>
    <scope>NUCLEOTIDE SEQUENCE [LARGE SCALE GENOMIC DNA]</scope>
</reference>
<dbReference type="Proteomes" id="UP000499080">
    <property type="component" value="Unassembled WGS sequence"/>
</dbReference>